<feature type="compositionally biased region" description="Basic residues" evidence="5">
    <location>
        <begin position="363"/>
        <end position="375"/>
    </location>
</feature>
<feature type="region of interest" description="Disordered" evidence="5">
    <location>
        <begin position="355"/>
        <end position="375"/>
    </location>
</feature>
<evidence type="ECO:0000313" key="8">
    <source>
        <dbReference type="Proteomes" id="UP000054251"/>
    </source>
</evidence>
<comment type="subcellular location">
    <subcellularLocation>
        <location evidence="1">Membrane</location>
        <topology evidence="1">Single-pass membrane protein</topology>
    </subcellularLocation>
</comment>
<feature type="signal peptide" evidence="6">
    <location>
        <begin position="1"/>
        <end position="17"/>
    </location>
</feature>
<evidence type="ECO:0000256" key="1">
    <source>
        <dbReference type="ARBA" id="ARBA00004167"/>
    </source>
</evidence>
<evidence type="ECO:0000256" key="2">
    <source>
        <dbReference type="ARBA" id="ARBA00022692"/>
    </source>
</evidence>
<dbReference type="EMBL" id="LMYN01000006">
    <property type="protein sequence ID" value="KSA03680.1"/>
    <property type="molecule type" value="Genomic_DNA"/>
</dbReference>
<dbReference type="GeneID" id="26837501"/>
<dbReference type="GO" id="GO:0032469">
    <property type="term" value="P:endoplasmic reticulum calcium ion homeostasis"/>
    <property type="evidence" value="ECO:0007669"/>
    <property type="project" value="InterPro"/>
</dbReference>
<dbReference type="GO" id="GO:0005509">
    <property type="term" value="F:calcium ion binding"/>
    <property type="evidence" value="ECO:0007669"/>
    <property type="project" value="InterPro"/>
</dbReference>
<dbReference type="RefSeq" id="XP_015469782.1">
    <property type="nucleotide sequence ID" value="XM_015609322.1"/>
</dbReference>
<dbReference type="OrthoDB" id="10039147at2759"/>
<sequence length="375" mass="43067">MISGIVLALAFSPMVKAIDFFGTTSKFTANELSEMTLFERLKEHNWSLEYLTLGFTIAFVILYKAGDFYNQYLTTSYLKGLNDVFKKNFFQYGVSQKDLYIKDSSEDYSSYATGRINIAKVNIDIKLKPRHNIFVWILESVMSFFTDSVVYPTDKVNIEITPSPDANIDNFITAIVSKLGMNDFRKFNYFLSLTRTADSANIPESFVFMSEANEFQDKTLTPELKKSLTLQAASFLRFIAITDQPVERPETISQCAPKQRILISTSLVSNADQLAQLSEILAAIFNLVDQLASKKITFKADALKKIVKTREIEISKIKKVLDEIKQEELAAEKAKLKREQRSNLRNLSREEQVKLEKKELERKQRKAQRKQRVKM</sequence>
<organism evidence="7 8">
    <name type="scientific">Debaryomyces fabryi</name>
    <dbReference type="NCBI Taxonomy" id="58627"/>
    <lineage>
        <taxon>Eukaryota</taxon>
        <taxon>Fungi</taxon>
        <taxon>Dikarya</taxon>
        <taxon>Ascomycota</taxon>
        <taxon>Saccharomycotina</taxon>
        <taxon>Pichiomycetes</taxon>
        <taxon>Debaryomycetaceae</taxon>
        <taxon>Debaryomyces</taxon>
    </lineage>
</organism>
<name>A0A0V1Q5B1_9ASCO</name>
<evidence type="ECO:0000256" key="6">
    <source>
        <dbReference type="SAM" id="SignalP"/>
    </source>
</evidence>
<evidence type="ECO:0000256" key="4">
    <source>
        <dbReference type="ARBA" id="ARBA00023136"/>
    </source>
</evidence>
<keyword evidence="6" id="KW-0732">Signal</keyword>
<dbReference type="Proteomes" id="UP000054251">
    <property type="component" value="Unassembled WGS sequence"/>
</dbReference>
<dbReference type="GO" id="GO:0016020">
    <property type="term" value="C:membrane"/>
    <property type="evidence" value="ECO:0007669"/>
    <property type="project" value="UniProtKB-SubCell"/>
</dbReference>
<keyword evidence="2" id="KW-0812">Transmembrane</keyword>
<keyword evidence="8" id="KW-1185">Reference proteome</keyword>
<evidence type="ECO:0000256" key="3">
    <source>
        <dbReference type="ARBA" id="ARBA00022989"/>
    </source>
</evidence>
<accession>A0A0V1Q5B1</accession>
<evidence type="ECO:0000256" key="5">
    <source>
        <dbReference type="SAM" id="MobiDB-lite"/>
    </source>
</evidence>
<keyword evidence="4" id="KW-0472">Membrane</keyword>
<comment type="caution">
    <text evidence="7">The sequence shown here is derived from an EMBL/GenBank/DDBJ whole genome shotgun (WGS) entry which is preliminary data.</text>
</comment>
<dbReference type="AlphaFoldDB" id="A0A0V1Q5B1"/>
<dbReference type="PANTHER" id="PTHR12883:SF0">
    <property type="entry name" value="PAT COMPLEX SUBUNIT CCDC47"/>
    <property type="match status" value="1"/>
</dbReference>
<dbReference type="PANTHER" id="PTHR12883">
    <property type="entry name" value="ADIPOCYTE-SPECIFIC PROTEIN 4-RELATED"/>
    <property type="match status" value="1"/>
</dbReference>
<evidence type="ECO:0000313" key="7">
    <source>
        <dbReference type="EMBL" id="KSA03680.1"/>
    </source>
</evidence>
<gene>
    <name evidence="7" type="ORF">AC631_00492</name>
</gene>
<dbReference type="InterPro" id="IPR012879">
    <property type="entry name" value="CCDC47"/>
</dbReference>
<dbReference type="Pfam" id="PF07946">
    <property type="entry name" value="CCDC47"/>
    <property type="match status" value="1"/>
</dbReference>
<protein>
    <submittedName>
        <fullName evidence="7">Uncharacterized protein</fullName>
    </submittedName>
</protein>
<feature type="chain" id="PRO_5006884600" evidence="6">
    <location>
        <begin position="18"/>
        <end position="375"/>
    </location>
</feature>
<keyword evidence="3" id="KW-1133">Transmembrane helix</keyword>
<dbReference type="GO" id="GO:0005783">
    <property type="term" value="C:endoplasmic reticulum"/>
    <property type="evidence" value="ECO:0007669"/>
    <property type="project" value="InterPro"/>
</dbReference>
<reference evidence="7 8" key="1">
    <citation type="submission" date="2015-11" db="EMBL/GenBank/DDBJ databases">
        <title>The genome of Debaryomyces fabryi.</title>
        <authorList>
            <person name="Tafer H."/>
            <person name="Lopandic K."/>
        </authorList>
    </citation>
    <scope>NUCLEOTIDE SEQUENCE [LARGE SCALE GENOMIC DNA]</scope>
    <source>
        <strain evidence="7 8">CBS 789</strain>
    </source>
</reference>
<proteinExistence type="predicted"/>